<feature type="region of interest" description="Disordered" evidence="1">
    <location>
        <begin position="164"/>
        <end position="213"/>
    </location>
</feature>
<accession>A0A1D1XLZ6</accession>
<dbReference type="Pfam" id="PF14009">
    <property type="entry name" value="PADRE"/>
    <property type="match status" value="1"/>
</dbReference>
<feature type="compositionally biased region" description="Low complexity" evidence="1">
    <location>
        <begin position="176"/>
        <end position="187"/>
    </location>
</feature>
<dbReference type="EMBL" id="GDJX01024528">
    <property type="protein sequence ID" value="JAT43408.1"/>
    <property type="molecule type" value="Transcribed_RNA"/>
</dbReference>
<dbReference type="InterPro" id="IPR025322">
    <property type="entry name" value="PADRE_dom"/>
</dbReference>
<name>A0A1D1XLZ6_9ARAE</name>
<sequence>EREREMGNSMGGKRRRAMVMKIDGSTTKVKPPATAGDVLRDHPSYALLESEQVRRLGVRAKPLDPDLPLKPGKLYFLVDLPKLPADGGPRRVRSGIDLSAKDRLETLMLSRRAASDVSFARVVPGDGGGPVRVRLRLPRAEVARLVAESGDPAEAAERILEFCADADGGGGGREGPGAAAGETPAPGKAVTGTLPEKKEKRTRFSPAKDQIIR</sequence>
<evidence type="ECO:0000313" key="2">
    <source>
        <dbReference type="EMBL" id="JAT43408.1"/>
    </source>
</evidence>
<dbReference type="AlphaFoldDB" id="A0A1D1XLZ6"/>
<dbReference type="PANTHER" id="PTHR33148:SF3">
    <property type="entry name" value="DUF4228 DOMAIN PROTEIN"/>
    <property type="match status" value="1"/>
</dbReference>
<dbReference type="PANTHER" id="PTHR33148">
    <property type="entry name" value="PLASTID MOVEMENT IMPAIRED PROTEIN-RELATED"/>
    <property type="match status" value="1"/>
</dbReference>
<feature type="non-terminal residue" evidence="2">
    <location>
        <position position="1"/>
    </location>
</feature>
<gene>
    <name evidence="2" type="primary">At1g66480_3</name>
    <name evidence="2" type="ORF">g.38300</name>
</gene>
<reference evidence="2" key="1">
    <citation type="submission" date="2015-07" db="EMBL/GenBank/DDBJ databases">
        <title>Transcriptome Assembly of Anthurium amnicola.</title>
        <authorList>
            <person name="Suzuki J."/>
        </authorList>
    </citation>
    <scope>NUCLEOTIDE SEQUENCE</scope>
</reference>
<organism evidence="2">
    <name type="scientific">Anthurium amnicola</name>
    <dbReference type="NCBI Taxonomy" id="1678845"/>
    <lineage>
        <taxon>Eukaryota</taxon>
        <taxon>Viridiplantae</taxon>
        <taxon>Streptophyta</taxon>
        <taxon>Embryophyta</taxon>
        <taxon>Tracheophyta</taxon>
        <taxon>Spermatophyta</taxon>
        <taxon>Magnoliopsida</taxon>
        <taxon>Liliopsida</taxon>
        <taxon>Araceae</taxon>
        <taxon>Pothoideae</taxon>
        <taxon>Potheae</taxon>
        <taxon>Anthurium</taxon>
    </lineage>
</organism>
<protein>
    <submittedName>
        <fullName evidence="2">Uncharacterized protein At1g66480</fullName>
    </submittedName>
</protein>
<evidence type="ECO:0000256" key="1">
    <source>
        <dbReference type="SAM" id="MobiDB-lite"/>
    </source>
</evidence>
<proteinExistence type="predicted"/>